<feature type="transmembrane region" description="Helical" evidence="1">
    <location>
        <begin position="7"/>
        <end position="22"/>
    </location>
</feature>
<feature type="transmembrane region" description="Helical" evidence="1">
    <location>
        <begin position="34"/>
        <end position="54"/>
    </location>
</feature>
<keyword evidence="3" id="KW-1185">Reference proteome</keyword>
<keyword evidence="1" id="KW-1133">Transmembrane helix</keyword>
<gene>
    <name evidence="2" type="ORF">BD410DRAFT_480164</name>
</gene>
<name>A0A4Y7QH54_9AGAM</name>
<evidence type="ECO:0000256" key="1">
    <source>
        <dbReference type="SAM" id="Phobius"/>
    </source>
</evidence>
<accession>A0A4Y7QH54</accession>
<dbReference type="Proteomes" id="UP000294933">
    <property type="component" value="Unassembled WGS sequence"/>
</dbReference>
<organism evidence="2 3">
    <name type="scientific">Rickenella mellea</name>
    <dbReference type="NCBI Taxonomy" id="50990"/>
    <lineage>
        <taxon>Eukaryota</taxon>
        <taxon>Fungi</taxon>
        <taxon>Dikarya</taxon>
        <taxon>Basidiomycota</taxon>
        <taxon>Agaricomycotina</taxon>
        <taxon>Agaricomycetes</taxon>
        <taxon>Hymenochaetales</taxon>
        <taxon>Rickenellaceae</taxon>
        <taxon>Rickenella</taxon>
    </lineage>
</organism>
<sequence>MYPTEPILLIVGAVVAILHLYHDNYPNWDVTLFAFKLEATIVLPALVSYMANLVNRHHTSTSPMHLRF</sequence>
<protein>
    <submittedName>
        <fullName evidence="2">Uncharacterized protein</fullName>
    </submittedName>
</protein>
<evidence type="ECO:0000313" key="2">
    <source>
        <dbReference type="EMBL" id="TDL27003.1"/>
    </source>
</evidence>
<keyword evidence="1" id="KW-0812">Transmembrane</keyword>
<reference evidence="2 3" key="1">
    <citation type="submission" date="2018-06" db="EMBL/GenBank/DDBJ databases">
        <title>A transcriptomic atlas of mushroom development highlights an independent origin of complex multicellularity.</title>
        <authorList>
            <consortium name="DOE Joint Genome Institute"/>
            <person name="Krizsan K."/>
            <person name="Almasi E."/>
            <person name="Merenyi Z."/>
            <person name="Sahu N."/>
            <person name="Viragh M."/>
            <person name="Koszo T."/>
            <person name="Mondo S."/>
            <person name="Kiss B."/>
            <person name="Balint B."/>
            <person name="Kues U."/>
            <person name="Barry K."/>
            <person name="Hegedus J.C."/>
            <person name="Henrissat B."/>
            <person name="Johnson J."/>
            <person name="Lipzen A."/>
            <person name="Ohm R."/>
            <person name="Nagy I."/>
            <person name="Pangilinan J."/>
            <person name="Yan J."/>
            <person name="Xiong Y."/>
            <person name="Grigoriev I.V."/>
            <person name="Hibbett D.S."/>
            <person name="Nagy L.G."/>
        </authorList>
    </citation>
    <scope>NUCLEOTIDE SEQUENCE [LARGE SCALE GENOMIC DNA]</scope>
    <source>
        <strain evidence="2 3">SZMC22713</strain>
    </source>
</reference>
<dbReference type="VEuPathDB" id="FungiDB:BD410DRAFT_480164"/>
<evidence type="ECO:0000313" key="3">
    <source>
        <dbReference type="Proteomes" id="UP000294933"/>
    </source>
</evidence>
<dbReference type="AlphaFoldDB" id="A0A4Y7QH54"/>
<dbReference type="EMBL" id="ML170160">
    <property type="protein sequence ID" value="TDL27003.1"/>
    <property type="molecule type" value="Genomic_DNA"/>
</dbReference>
<proteinExistence type="predicted"/>
<keyword evidence="1" id="KW-0472">Membrane</keyword>